<sequence>MSLLATSLTVRLSGRTLLHRVTFEARPGEVLAVFGPSGAGKTTLFRVLVGELAPIEGIVLLSGDDITRLPLFERARRGLGYVPQTPSVLPDLSVRDNLAVFERLTRRARPPGSPDALSIARDLGLEPLLDTQAARLSGGERRRLEITRALSAAPRVLVCDEPFAAVDPLGALHVADRLRALADAGATVLVSDHHVDAALRLCDRALLLLDGEVALEASPEDFRAHPLVRSRYAATSP</sequence>
<dbReference type="Proteomes" id="UP000440224">
    <property type="component" value="Unassembled WGS sequence"/>
</dbReference>
<organism evidence="5 6">
    <name type="scientific">Polyangium spumosum</name>
    <dbReference type="NCBI Taxonomy" id="889282"/>
    <lineage>
        <taxon>Bacteria</taxon>
        <taxon>Pseudomonadati</taxon>
        <taxon>Myxococcota</taxon>
        <taxon>Polyangia</taxon>
        <taxon>Polyangiales</taxon>
        <taxon>Polyangiaceae</taxon>
        <taxon>Polyangium</taxon>
    </lineage>
</organism>
<dbReference type="PANTHER" id="PTHR45772">
    <property type="entry name" value="CONSERVED COMPONENT OF ABC TRANSPORTER FOR NATURAL AMINO ACIDS-RELATED"/>
    <property type="match status" value="1"/>
</dbReference>
<dbReference type="GO" id="GO:0005886">
    <property type="term" value="C:plasma membrane"/>
    <property type="evidence" value="ECO:0007669"/>
    <property type="project" value="TreeGrafter"/>
</dbReference>
<evidence type="ECO:0000313" key="6">
    <source>
        <dbReference type="Proteomes" id="UP000440224"/>
    </source>
</evidence>
<evidence type="ECO:0000313" key="5">
    <source>
        <dbReference type="EMBL" id="MRG92273.1"/>
    </source>
</evidence>
<protein>
    <submittedName>
        <fullName evidence="5">ATP-binding cassette domain-containing protein</fullName>
    </submittedName>
</protein>
<dbReference type="AlphaFoldDB" id="A0A6N7PJR6"/>
<dbReference type="GO" id="GO:0016887">
    <property type="term" value="F:ATP hydrolysis activity"/>
    <property type="evidence" value="ECO:0007669"/>
    <property type="project" value="InterPro"/>
</dbReference>
<dbReference type="Pfam" id="PF00005">
    <property type="entry name" value="ABC_tran"/>
    <property type="match status" value="1"/>
</dbReference>
<dbReference type="RefSeq" id="WP_153819093.1">
    <property type="nucleotide sequence ID" value="NZ_WJIE01000002.1"/>
</dbReference>
<evidence type="ECO:0000256" key="3">
    <source>
        <dbReference type="ARBA" id="ARBA00022840"/>
    </source>
</evidence>
<dbReference type="InterPro" id="IPR003593">
    <property type="entry name" value="AAA+_ATPase"/>
</dbReference>
<dbReference type="SUPFAM" id="SSF52540">
    <property type="entry name" value="P-loop containing nucleoside triphosphate hydrolases"/>
    <property type="match status" value="1"/>
</dbReference>
<dbReference type="Gene3D" id="3.40.50.300">
    <property type="entry name" value="P-loop containing nucleotide triphosphate hydrolases"/>
    <property type="match status" value="1"/>
</dbReference>
<evidence type="ECO:0000259" key="4">
    <source>
        <dbReference type="PROSITE" id="PS50893"/>
    </source>
</evidence>
<dbReference type="PANTHER" id="PTHR45772:SF10">
    <property type="entry name" value="LIPOPOLYSACCHARIDE EXPORT SYSTEM ATP-BINDING PROTEIN LPTB"/>
    <property type="match status" value="1"/>
</dbReference>
<comment type="caution">
    <text evidence="5">The sequence shown here is derived from an EMBL/GenBank/DDBJ whole genome shotgun (WGS) entry which is preliminary data.</text>
</comment>
<dbReference type="InterPro" id="IPR051120">
    <property type="entry name" value="ABC_AA/LPS_Transport"/>
</dbReference>
<evidence type="ECO:0000256" key="2">
    <source>
        <dbReference type="ARBA" id="ARBA00022741"/>
    </source>
</evidence>
<dbReference type="SMART" id="SM00382">
    <property type="entry name" value="AAA"/>
    <property type="match status" value="1"/>
</dbReference>
<keyword evidence="2" id="KW-0547">Nucleotide-binding</keyword>
<dbReference type="InterPro" id="IPR003439">
    <property type="entry name" value="ABC_transporter-like_ATP-bd"/>
</dbReference>
<feature type="domain" description="ABC transporter" evidence="4">
    <location>
        <begin position="3"/>
        <end position="235"/>
    </location>
</feature>
<gene>
    <name evidence="5" type="ORF">GF068_10075</name>
</gene>
<dbReference type="GO" id="GO:0005524">
    <property type="term" value="F:ATP binding"/>
    <property type="evidence" value="ECO:0007669"/>
    <property type="project" value="UniProtKB-KW"/>
</dbReference>
<name>A0A6N7PJR6_9BACT</name>
<evidence type="ECO:0000256" key="1">
    <source>
        <dbReference type="ARBA" id="ARBA00022448"/>
    </source>
</evidence>
<dbReference type="PROSITE" id="PS50893">
    <property type="entry name" value="ABC_TRANSPORTER_2"/>
    <property type="match status" value="1"/>
</dbReference>
<reference evidence="5 6" key="1">
    <citation type="submission" date="2019-10" db="EMBL/GenBank/DDBJ databases">
        <title>A soil myxobacterium in the family Polyangiaceae.</title>
        <authorList>
            <person name="Li Y."/>
            <person name="Wang J."/>
        </authorList>
    </citation>
    <scope>NUCLEOTIDE SEQUENCE [LARGE SCALE GENOMIC DNA]</scope>
    <source>
        <strain evidence="5 6">DSM 14734</strain>
    </source>
</reference>
<accession>A0A6N7PJR6</accession>
<keyword evidence="6" id="KW-1185">Reference proteome</keyword>
<dbReference type="EMBL" id="WJIE01000002">
    <property type="protein sequence ID" value="MRG92273.1"/>
    <property type="molecule type" value="Genomic_DNA"/>
</dbReference>
<keyword evidence="3 5" id="KW-0067">ATP-binding</keyword>
<dbReference type="InterPro" id="IPR027417">
    <property type="entry name" value="P-loop_NTPase"/>
</dbReference>
<proteinExistence type="predicted"/>
<dbReference type="OrthoDB" id="5405085at2"/>
<keyword evidence="1" id="KW-0813">Transport</keyword>